<sequence>MDLMNWISCCSLKLSCEDEWSSACGCCCCCFFGGRSYVLSFLWLYRELLWCFDLKVVACCSYSGYDAAGNGSDDYSRYVTPDVVDASHVVVWGCMHSYISLFQEHALDCCISLKPL</sequence>
<evidence type="ECO:0000313" key="2">
    <source>
        <dbReference type="Proteomes" id="UP000215914"/>
    </source>
</evidence>
<protein>
    <submittedName>
        <fullName evidence="1">Uncharacterized protein</fullName>
    </submittedName>
</protein>
<proteinExistence type="predicted"/>
<keyword evidence="2" id="KW-1185">Reference proteome</keyword>
<name>A0A251V9Z0_HELAN</name>
<dbReference type="Proteomes" id="UP000215914">
    <property type="component" value="Chromosome 3"/>
</dbReference>
<evidence type="ECO:0000313" key="1">
    <source>
        <dbReference type="EMBL" id="OTG32395.1"/>
    </source>
</evidence>
<dbReference type="InParanoid" id="A0A251V9Z0"/>
<gene>
    <name evidence="1" type="ORF">HannXRQ_Chr03g0086171</name>
</gene>
<dbReference type="EMBL" id="CM007892">
    <property type="protein sequence ID" value="OTG32395.1"/>
    <property type="molecule type" value="Genomic_DNA"/>
</dbReference>
<dbReference type="AlphaFoldDB" id="A0A251V9Z0"/>
<accession>A0A251V9Z0</accession>
<reference evidence="2" key="1">
    <citation type="journal article" date="2017" name="Nature">
        <title>The sunflower genome provides insights into oil metabolism, flowering and Asterid evolution.</title>
        <authorList>
            <person name="Badouin H."/>
            <person name="Gouzy J."/>
            <person name="Grassa C.J."/>
            <person name="Murat F."/>
            <person name="Staton S.E."/>
            <person name="Cottret L."/>
            <person name="Lelandais-Briere C."/>
            <person name="Owens G.L."/>
            <person name="Carrere S."/>
            <person name="Mayjonade B."/>
            <person name="Legrand L."/>
            <person name="Gill N."/>
            <person name="Kane N.C."/>
            <person name="Bowers J.E."/>
            <person name="Hubner S."/>
            <person name="Bellec A."/>
            <person name="Berard A."/>
            <person name="Berges H."/>
            <person name="Blanchet N."/>
            <person name="Boniface M.C."/>
            <person name="Brunel D."/>
            <person name="Catrice O."/>
            <person name="Chaidir N."/>
            <person name="Claudel C."/>
            <person name="Donnadieu C."/>
            <person name="Faraut T."/>
            <person name="Fievet G."/>
            <person name="Helmstetter N."/>
            <person name="King M."/>
            <person name="Knapp S.J."/>
            <person name="Lai Z."/>
            <person name="Le Paslier M.C."/>
            <person name="Lippi Y."/>
            <person name="Lorenzon L."/>
            <person name="Mandel J.R."/>
            <person name="Marage G."/>
            <person name="Marchand G."/>
            <person name="Marquand E."/>
            <person name="Bret-Mestries E."/>
            <person name="Morien E."/>
            <person name="Nambeesan S."/>
            <person name="Nguyen T."/>
            <person name="Pegot-Espagnet P."/>
            <person name="Pouilly N."/>
            <person name="Raftis F."/>
            <person name="Sallet E."/>
            <person name="Schiex T."/>
            <person name="Thomas J."/>
            <person name="Vandecasteele C."/>
            <person name="Vares D."/>
            <person name="Vear F."/>
            <person name="Vautrin S."/>
            <person name="Crespi M."/>
            <person name="Mangin B."/>
            <person name="Burke J.M."/>
            <person name="Salse J."/>
            <person name="Munos S."/>
            <person name="Vincourt P."/>
            <person name="Rieseberg L.H."/>
            <person name="Langlade N.B."/>
        </authorList>
    </citation>
    <scope>NUCLEOTIDE SEQUENCE [LARGE SCALE GENOMIC DNA]</scope>
    <source>
        <strain evidence="2">cv. SF193</strain>
    </source>
</reference>
<organism evidence="1 2">
    <name type="scientific">Helianthus annuus</name>
    <name type="common">Common sunflower</name>
    <dbReference type="NCBI Taxonomy" id="4232"/>
    <lineage>
        <taxon>Eukaryota</taxon>
        <taxon>Viridiplantae</taxon>
        <taxon>Streptophyta</taxon>
        <taxon>Embryophyta</taxon>
        <taxon>Tracheophyta</taxon>
        <taxon>Spermatophyta</taxon>
        <taxon>Magnoliopsida</taxon>
        <taxon>eudicotyledons</taxon>
        <taxon>Gunneridae</taxon>
        <taxon>Pentapetalae</taxon>
        <taxon>asterids</taxon>
        <taxon>campanulids</taxon>
        <taxon>Asterales</taxon>
        <taxon>Asteraceae</taxon>
        <taxon>Asteroideae</taxon>
        <taxon>Heliantheae alliance</taxon>
        <taxon>Heliantheae</taxon>
        <taxon>Helianthus</taxon>
    </lineage>
</organism>